<gene>
    <name evidence="1" type="ORF">J2X06_001556</name>
</gene>
<dbReference type="RefSeq" id="WP_310060512.1">
    <property type="nucleotide sequence ID" value="NZ_JAVDVY010000001.1"/>
</dbReference>
<keyword evidence="2" id="KW-1185">Reference proteome</keyword>
<proteinExistence type="predicted"/>
<dbReference type="Proteomes" id="UP001251524">
    <property type="component" value="Unassembled WGS sequence"/>
</dbReference>
<name>A0ABU1WA92_9GAMM</name>
<comment type="caution">
    <text evidence="1">The sequence shown here is derived from an EMBL/GenBank/DDBJ whole genome shotgun (WGS) entry which is preliminary data.</text>
</comment>
<dbReference type="SUPFAM" id="SSF160935">
    <property type="entry name" value="VPA0735-like"/>
    <property type="match status" value="1"/>
</dbReference>
<organism evidence="1 2">
    <name type="scientific">Lysobacter niastensis</name>
    <dbReference type="NCBI Taxonomy" id="380629"/>
    <lineage>
        <taxon>Bacteria</taxon>
        <taxon>Pseudomonadati</taxon>
        <taxon>Pseudomonadota</taxon>
        <taxon>Gammaproteobacteria</taxon>
        <taxon>Lysobacterales</taxon>
        <taxon>Lysobacteraceae</taxon>
        <taxon>Lysobacter</taxon>
    </lineage>
</organism>
<sequence length="101" mass="11027">MSSEKTQSATLAQPDNDSLLHEGYVQTVGQMAYVWGWPMVNQINRRATITKAPSPGLLDGILPVSPRGQLGMLHDYIDPAETFVTCPNQDVVYGLGYFSLG</sequence>
<evidence type="ECO:0000313" key="2">
    <source>
        <dbReference type="Proteomes" id="UP001251524"/>
    </source>
</evidence>
<evidence type="ECO:0000313" key="1">
    <source>
        <dbReference type="EMBL" id="MDR7134372.1"/>
    </source>
</evidence>
<protein>
    <submittedName>
        <fullName evidence="1">Uncharacterized protein</fullName>
    </submittedName>
</protein>
<accession>A0ABU1WA92</accession>
<dbReference type="EMBL" id="JAVDVY010000001">
    <property type="protein sequence ID" value="MDR7134372.1"/>
    <property type="molecule type" value="Genomic_DNA"/>
</dbReference>
<reference evidence="1 2" key="1">
    <citation type="submission" date="2023-07" db="EMBL/GenBank/DDBJ databases">
        <title>Sorghum-associated microbial communities from plants grown in Nebraska, USA.</title>
        <authorList>
            <person name="Schachtman D."/>
        </authorList>
    </citation>
    <scope>NUCLEOTIDE SEQUENCE [LARGE SCALE GENOMIC DNA]</scope>
    <source>
        <strain evidence="1 2">BE198</strain>
    </source>
</reference>